<evidence type="ECO:0000313" key="1">
    <source>
        <dbReference type="EMBL" id="MCI38242.1"/>
    </source>
</evidence>
<reference evidence="1 2" key="1">
    <citation type="journal article" date="2018" name="Front. Plant Sci.">
        <title>Red Clover (Trifolium pratense) and Zigzag Clover (T. medium) - A Picture of Genomic Similarities and Differences.</title>
        <authorList>
            <person name="Dluhosova J."/>
            <person name="Istvanek J."/>
            <person name="Nedelnik J."/>
            <person name="Repkova J."/>
        </authorList>
    </citation>
    <scope>NUCLEOTIDE SEQUENCE [LARGE SCALE GENOMIC DNA]</scope>
    <source>
        <strain evidence="2">cv. 10/8</strain>
        <tissue evidence="1">Leaf</tissue>
    </source>
</reference>
<accession>A0A392RPU5</accession>
<comment type="caution">
    <text evidence="1">The sequence shown here is derived from an EMBL/GenBank/DDBJ whole genome shotgun (WGS) entry which is preliminary data.</text>
</comment>
<evidence type="ECO:0000313" key="2">
    <source>
        <dbReference type="Proteomes" id="UP000265520"/>
    </source>
</evidence>
<sequence>MSDIPQMVKSQSHQNTWIGWIAFCADLYQKCLLDRHYCQEYYAICVLQHHAPPIPVPVPVAAAGSIPSPKVN</sequence>
<dbReference type="AlphaFoldDB" id="A0A392RPU5"/>
<protein>
    <submittedName>
        <fullName evidence="1">Uncharacterized protein</fullName>
    </submittedName>
</protein>
<name>A0A392RPU5_9FABA</name>
<dbReference type="Proteomes" id="UP000265520">
    <property type="component" value="Unassembled WGS sequence"/>
</dbReference>
<keyword evidence="2" id="KW-1185">Reference proteome</keyword>
<proteinExistence type="predicted"/>
<organism evidence="1 2">
    <name type="scientific">Trifolium medium</name>
    <dbReference type="NCBI Taxonomy" id="97028"/>
    <lineage>
        <taxon>Eukaryota</taxon>
        <taxon>Viridiplantae</taxon>
        <taxon>Streptophyta</taxon>
        <taxon>Embryophyta</taxon>
        <taxon>Tracheophyta</taxon>
        <taxon>Spermatophyta</taxon>
        <taxon>Magnoliopsida</taxon>
        <taxon>eudicotyledons</taxon>
        <taxon>Gunneridae</taxon>
        <taxon>Pentapetalae</taxon>
        <taxon>rosids</taxon>
        <taxon>fabids</taxon>
        <taxon>Fabales</taxon>
        <taxon>Fabaceae</taxon>
        <taxon>Papilionoideae</taxon>
        <taxon>50 kb inversion clade</taxon>
        <taxon>NPAAA clade</taxon>
        <taxon>Hologalegina</taxon>
        <taxon>IRL clade</taxon>
        <taxon>Trifolieae</taxon>
        <taxon>Trifolium</taxon>
    </lineage>
</organism>
<dbReference type="EMBL" id="LXQA010253608">
    <property type="protein sequence ID" value="MCI38242.1"/>
    <property type="molecule type" value="Genomic_DNA"/>
</dbReference>